<name>A0A1L9RSZ2_ASPWE</name>
<dbReference type="AlphaFoldDB" id="A0A1L9RSZ2"/>
<dbReference type="VEuPathDB" id="FungiDB:ASPWEDRAFT_472858"/>
<evidence type="ECO:0000256" key="1">
    <source>
        <dbReference type="SAM" id="Phobius"/>
    </source>
</evidence>
<feature type="transmembrane region" description="Helical" evidence="1">
    <location>
        <begin position="180"/>
        <end position="199"/>
    </location>
</feature>
<evidence type="ECO:0000313" key="2">
    <source>
        <dbReference type="EMBL" id="OJJ37968.1"/>
    </source>
</evidence>
<gene>
    <name evidence="2" type="ORF">ASPWEDRAFT_472858</name>
</gene>
<keyword evidence="1" id="KW-1133">Transmembrane helix</keyword>
<dbReference type="OrthoDB" id="5428890at2759"/>
<protein>
    <submittedName>
        <fullName evidence="2">Uncharacterized protein</fullName>
    </submittedName>
</protein>
<keyword evidence="1" id="KW-0812">Transmembrane</keyword>
<dbReference type="GeneID" id="63752783"/>
<dbReference type="RefSeq" id="XP_040691644.1">
    <property type="nucleotide sequence ID" value="XM_040836935.1"/>
</dbReference>
<evidence type="ECO:0000313" key="3">
    <source>
        <dbReference type="Proteomes" id="UP000184383"/>
    </source>
</evidence>
<dbReference type="Proteomes" id="UP000184383">
    <property type="component" value="Unassembled WGS sequence"/>
</dbReference>
<keyword evidence="3" id="KW-1185">Reference proteome</keyword>
<keyword evidence="1" id="KW-0472">Membrane</keyword>
<reference evidence="3" key="1">
    <citation type="journal article" date="2017" name="Genome Biol.">
        <title>Comparative genomics reveals high biological diversity and specific adaptations in the industrially and medically important fungal genus Aspergillus.</title>
        <authorList>
            <person name="de Vries R.P."/>
            <person name="Riley R."/>
            <person name="Wiebenga A."/>
            <person name="Aguilar-Osorio G."/>
            <person name="Amillis S."/>
            <person name="Uchima C.A."/>
            <person name="Anderluh G."/>
            <person name="Asadollahi M."/>
            <person name="Askin M."/>
            <person name="Barry K."/>
            <person name="Battaglia E."/>
            <person name="Bayram O."/>
            <person name="Benocci T."/>
            <person name="Braus-Stromeyer S.A."/>
            <person name="Caldana C."/>
            <person name="Canovas D."/>
            <person name="Cerqueira G.C."/>
            <person name="Chen F."/>
            <person name="Chen W."/>
            <person name="Choi C."/>
            <person name="Clum A."/>
            <person name="Dos Santos R.A."/>
            <person name="Damasio A.R."/>
            <person name="Diallinas G."/>
            <person name="Emri T."/>
            <person name="Fekete E."/>
            <person name="Flipphi M."/>
            <person name="Freyberg S."/>
            <person name="Gallo A."/>
            <person name="Gournas C."/>
            <person name="Habgood R."/>
            <person name="Hainaut M."/>
            <person name="Harispe M.L."/>
            <person name="Henrissat B."/>
            <person name="Hilden K.S."/>
            <person name="Hope R."/>
            <person name="Hossain A."/>
            <person name="Karabika E."/>
            <person name="Karaffa L."/>
            <person name="Karanyi Z."/>
            <person name="Krasevec N."/>
            <person name="Kuo A."/>
            <person name="Kusch H."/>
            <person name="LaButti K."/>
            <person name="Lagendijk E.L."/>
            <person name="Lapidus A."/>
            <person name="Levasseur A."/>
            <person name="Lindquist E."/>
            <person name="Lipzen A."/>
            <person name="Logrieco A.F."/>
            <person name="MacCabe A."/>
            <person name="Maekelae M.R."/>
            <person name="Malavazi I."/>
            <person name="Melin P."/>
            <person name="Meyer V."/>
            <person name="Mielnichuk N."/>
            <person name="Miskei M."/>
            <person name="Molnar A.P."/>
            <person name="Mule G."/>
            <person name="Ngan C.Y."/>
            <person name="Orejas M."/>
            <person name="Orosz E."/>
            <person name="Ouedraogo J.P."/>
            <person name="Overkamp K.M."/>
            <person name="Park H.-S."/>
            <person name="Perrone G."/>
            <person name="Piumi F."/>
            <person name="Punt P.J."/>
            <person name="Ram A.F."/>
            <person name="Ramon A."/>
            <person name="Rauscher S."/>
            <person name="Record E."/>
            <person name="Riano-Pachon D.M."/>
            <person name="Robert V."/>
            <person name="Roehrig J."/>
            <person name="Ruller R."/>
            <person name="Salamov A."/>
            <person name="Salih N.S."/>
            <person name="Samson R.A."/>
            <person name="Sandor E."/>
            <person name="Sanguinetti M."/>
            <person name="Schuetze T."/>
            <person name="Sepcic K."/>
            <person name="Shelest E."/>
            <person name="Sherlock G."/>
            <person name="Sophianopoulou V."/>
            <person name="Squina F.M."/>
            <person name="Sun H."/>
            <person name="Susca A."/>
            <person name="Todd R.B."/>
            <person name="Tsang A."/>
            <person name="Unkles S.E."/>
            <person name="van de Wiele N."/>
            <person name="van Rossen-Uffink D."/>
            <person name="Oliveira J.V."/>
            <person name="Vesth T.C."/>
            <person name="Visser J."/>
            <person name="Yu J.-H."/>
            <person name="Zhou M."/>
            <person name="Andersen M.R."/>
            <person name="Archer D.B."/>
            <person name="Baker S.E."/>
            <person name="Benoit I."/>
            <person name="Brakhage A.A."/>
            <person name="Braus G.H."/>
            <person name="Fischer R."/>
            <person name="Frisvad J.C."/>
            <person name="Goldman G.H."/>
            <person name="Houbraken J."/>
            <person name="Oakley B."/>
            <person name="Pocsi I."/>
            <person name="Scazzocchio C."/>
            <person name="Seiboth B."/>
            <person name="vanKuyk P.A."/>
            <person name="Wortman J."/>
            <person name="Dyer P.S."/>
            <person name="Grigoriev I.V."/>
        </authorList>
    </citation>
    <scope>NUCLEOTIDE SEQUENCE [LARGE SCALE GENOMIC DNA]</scope>
    <source>
        <strain evidence="3">DTO 134E9</strain>
    </source>
</reference>
<proteinExistence type="predicted"/>
<sequence>MENGNECMSWTDGTIETAIHQYFSHPPKLDDTSITLEKSFTAYNLESFTGIAIHWTDNIADHLRLVEDDKKVVIFHHVTFLECQRTSLFPPGLVNETLRTISLLFPQCDDKNRKWFKKRHFSSEIDVRLLRCGYLNHRAREIDQFHFWKDRLIILKEKFDHAHPQTISQWWRDRRNRVQWYTFWLAVAILILTIFFGFVQSVEGALQVYKAFNPN</sequence>
<dbReference type="EMBL" id="KV878211">
    <property type="protein sequence ID" value="OJJ37968.1"/>
    <property type="molecule type" value="Genomic_DNA"/>
</dbReference>
<organism evidence="2 3">
    <name type="scientific">Aspergillus wentii DTO 134E9</name>
    <dbReference type="NCBI Taxonomy" id="1073089"/>
    <lineage>
        <taxon>Eukaryota</taxon>
        <taxon>Fungi</taxon>
        <taxon>Dikarya</taxon>
        <taxon>Ascomycota</taxon>
        <taxon>Pezizomycotina</taxon>
        <taxon>Eurotiomycetes</taxon>
        <taxon>Eurotiomycetidae</taxon>
        <taxon>Eurotiales</taxon>
        <taxon>Aspergillaceae</taxon>
        <taxon>Aspergillus</taxon>
        <taxon>Aspergillus subgen. Cremei</taxon>
    </lineage>
</organism>
<accession>A0A1L9RSZ2</accession>